<evidence type="ECO:0000313" key="2">
    <source>
        <dbReference type="Proteomes" id="UP000327030"/>
    </source>
</evidence>
<protein>
    <submittedName>
        <fullName evidence="1">Uncharacterized protein</fullName>
    </submittedName>
</protein>
<reference evidence="2" key="1">
    <citation type="submission" date="2019-08" db="EMBL/GenBank/DDBJ databases">
        <title>Complete Genome Sequence of the Polysaccharide-Degrading Rumen Bacterium Pseudobutyrivibrio xylanivorans MA3014.</title>
        <authorList>
            <person name="Palevich N."/>
            <person name="Maclean P.H."/>
            <person name="Kelly W.J."/>
            <person name="Leahy S.C."/>
            <person name="Rakonjac J."/>
            <person name="Attwood G.T."/>
        </authorList>
    </citation>
    <scope>NUCLEOTIDE SEQUENCE [LARGE SCALE GENOMIC DNA]</scope>
    <source>
        <strain evidence="2">MA3014</strain>
    </source>
</reference>
<dbReference type="KEGG" id="pxv:FXF36_08675"/>
<dbReference type="AlphaFoldDB" id="A0A5P6VQI5"/>
<proteinExistence type="predicted"/>
<gene>
    <name evidence="1" type="ORF">FXF36_08675</name>
</gene>
<dbReference type="Proteomes" id="UP000327030">
    <property type="component" value="Chromosome 1"/>
</dbReference>
<dbReference type="PROSITE" id="PS51257">
    <property type="entry name" value="PROKAR_LIPOPROTEIN"/>
    <property type="match status" value="1"/>
</dbReference>
<evidence type="ECO:0000313" key="1">
    <source>
        <dbReference type="EMBL" id="QFJ54926.1"/>
    </source>
</evidence>
<sequence>MKLKTRYVKQIIMVLSLTSIIGLVGCAKNDEPTIQNSEEQITQSTDNIDIEANEDEENYTISPEDYSSYEGSWTLDGAPLRDSGACLDIKISDGNNLEGDIYTRQSLSGRDAEIENIYGAGS</sequence>
<name>A0A5P6VQI5_PSEXY</name>
<dbReference type="EMBL" id="CP043028">
    <property type="protein sequence ID" value="QFJ54926.1"/>
    <property type="molecule type" value="Genomic_DNA"/>
</dbReference>
<organism evidence="1 2">
    <name type="scientific">Pseudobutyrivibrio xylanivorans</name>
    <dbReference type="NCBI Taxonomy" id="185007"/>
    <lineage>
        <taxon>Bacteria</taxon>
        <taxon>Bacillati</taxon>
        <taxon>Bacillota</taxon>
        <taxon>Clostridia</taxon>
        <taxon>Lachnospirales</taxon>
        <taxon>Lachnospiraceae</taxon>
        <taxon>Pseudobutyrivibrio</taxon>
    </lineage>
</organism>
<accession>A0A5P6VQI5</accession>